<dbReference type="SUPFAM" id="SSF56112">
    <property type="entry name" value="Protein kinase-like (PK-like)"/>
    <property type="match status" value="1"/>
</dbReference>
<dbReference type="GO" id="GO:0005634">
    <property type="term" value="C:nucleus"/>
    <property type="evidence" value="ECO:0007669"/>
    <property type="project" value="TreeGrafter"/>
</dbReference>
<evidence type="ECO:0000313" key="3">
    <source>
        <dbReference type="EMBL" id="KAF2800697.1"/>
    </source>
</evidence>
<gene>
    <name evidence="3" type="ORF">K505DRAFT_412748</name>
</gene>
<dbReference type="OrthoDB" id="4062651at2759"/>
<organism evidence="3 4">
    <name type="scientific">Melanomma pulvis-pyrius CBS 109.77</name>
    <dbReference type="NCBI Taxonomy" id="1314802"/>
    <lineage>
        <taxon>Eukaryota</taxon>
        <taxon>Fungi</taxon>
        <taxon>Dikarya</taxon>
        <taxon>Ascomycota</taxon>
        <taxon>Pezizomycotina</taxon>
        <taxon>Dothideomycetes</taxon>
        <taxon>Pleosporomycetidae</taxon>
        <taxon>Pleosporales</taxon>
        <taxon>Melanommataceae</taxon>
        <taxon>Melanomma</taxon>
    </lineage>
</organism>
<dbReference type="GO" id="GO:0004674">
    <property type="term" value="F:protein serine/threonine kinase activity"/>
    <property type="evidence" value="ECO:0007669"/>
    <property type="project" value="TreeGrafter"/>
</dbReference>
<evidence type="ECO:0000313" key="4">
    <source>
        <dbReference type="Proteomes" id="UP000799757"/>
    </source>
</evidence>
<feature type="compositionally biased region" description="Polar residues" evidence="1">
    <location>
        <begin position="647"/>
        <end position="668"/>
    </location>
</feature>
<dbReference type="GO" id="GO:0005524">
    <property type="term" value="F:ATP binding"/>
    <property type="evidence" value="ECO:0007669"/>
    <property type="project" value="InterPro"/>
</dbReference>
<feature type="compositionally biased region" description="Polar residues" evidence="1">
    <location>
        <begin position="557"/>
        <end position="573"/>
    </location>
</feature>
<feature type="region of interest" description="Disordered" evidence="1">
    <location>
        <begin position="546"/>
        <end position="573"/>
    </location>
</feature>
<dbReference type="Pfam" id="PF00069">
    <property type="entry name" value="Pkinase"/>
    <property type="match status" value="1"/>
</dbReference>
<proteinExistence type="predicted"/>
<dbReference type="InterPro" id="IPR008271">
    <property type="entry name" value="Ser/Thr_kinase_AS"/>
</dbReference>
<dbReference type="CDD" id="cd00180">
    <property type="entry name" value="PKc"/>
    <property type="match status" value="1"/>
</dbReference>
<dbReference type="InterPro" id="IPR011009">
    <property type="entry name" value="Kinase-like_dom_sf"/>
</dbReference>
<name>A0A6A6XYL7_9PLEO</name>
<dbReference type="PANTHER" id="PTHR44167:SF24">
    <property type="entry name" value="SERINE_THREONINE-PROTEIN KINASE CHK2"/>
    <property type="match status" value="1"/>
</dbReference>
<protein>
    <recommendedName>
        <fullName evidence="2">Protein kinase domain-containing protein</fullName>
    </recommendedName>
</protein>
<evidence type="ECO:0000256" key="1">
    <source>
        <dbReference type="SAM" id="MobiDB-lite"/>
    </source>
</evidence>
<dbReference type="Proteomes" id="UP000799757">
    <property type="component" value="Unassembled WGS sequence"/>
</dbReference>
<dbReference type="GO" id="GO:0044773">
    <property type="term" value="P:mitotic DNA damage checkpoint signaling"/>
    <property type="evidence" value="ECO:0007669"/>
    <property type="project" value="TreeGrafter"/>
</dbReference>
<feature type="compositionally biased region" description="Basic and acidic residues" evidence="1">
    <location>
        <begin position="515"/>
        <end position="527"/>
    </location>
</feature>
<feature type="domain" description="Protein kinase" evidence="2">
    <location>
        <begin position="139"/>
        <end position="390"/>
    </location>
</feature>
<sequence length="1100" mass="124931">MQMDALGIQRVDSVDKAMFAWFAPSSTPVASRRPFGETDLRGISDILRRTGRDSWSRIPRIYATLRIINQLPAIDDFLTQGLSDVWFPFSHKSLPASLKSQAARCDFLEAQSLVLSKGLDLEKEDGKHRHFSNPAEIPFQKVAELGKGGYSYVDRVLSTISYTEYARKLIPRGRTFRKDQKVLRDFEKELGMLKKLSHIHIVELVGSYTDPRYVGIIMSPVADYNLKEFLDLDPLPPESHSLLRTFFGCLTAALKYLHENRIRHKDIKPQNVLVKGHQVLLTDFGISCDWSELGHSTTTGPTSMTPRYSAPEVAAHEPRNSSADIWSLGCVFLELWSVLCGKTTSNLTKYMTTSGSCSHFYYQNLDGIASWCNMIRPKPEEGQHLEQPYFWIFSMLEVKSRDRCNVHNLFDRIQEANADLNIPVTFIGTCCAEEEHSAESVQSIFEDDITETTNLSSTMVSPEVSTLGILVNPTIQPISCPDTATALDMESLPNHRASKRETRDRTARTSATEPLTRDSGKKLELEEASQEERFAKIAAEASPAILQAERVEKPQSREVSTPSETGPKDLNSSIQITRSLSAVQTILSQVVKGDPEGPIGHAVDHNGDMLNKRGNFVGQVAPSKADSEPELEAFKREPTPLIPEQVRQYSETNSKPQTPRNSENTQYSDPRLAPTENQQINLEPQLVSLQLTRPYRDLDHPHANNPKSLSAALSNQRKDKRNKTYSTKEEDTNNDLPNNLLPLPLINLTNAKEWQEWDEFSRLLHTEASTRKEPTHETIENAQEAISVYEDFHTLDGTSYGAQITPLRLSHQQAKLGMNTLANLALMHHRQQARLKLVPNLLQRHVENIRPGRITRQHSNPSEGKLSREEERLNKQDTSLLPDVSNKFQERQEIESRRTHESNSSNIVKAPIGRKETMEVEEPALSYPVDIENYYPYSKGYRDIPRFSLPATKREPNETLQKKEQRLRKRYSAINPETNRSTEDIVLREANRLTELANRLRKDNRPREANCHIDKANRLREEAYRLREPIRIEPHPLIVRSLEQLTLSKDNGERPSPKSTHLKSMLFGPAYDVDREHARLSGGPKSKVMDFFKRMGAQRG</sequence>
<feature type="region of interest" description="Disordered" evidence="1">
    <location>
        <begin position="849"/>
        <end position="904"/>
    </location>
</feature>
<feature type="compositionally biased region" description="Basic and acidic residues" evidence="1">
    <location>
        <begin position="888"/>
        <end position="901"/>
    </location>
</feature>
<dbReference type="PANTHER" id="PTHR44167">
    <property type="entry name" value="OVARIAN-SPECIFIC SERINE/THREONINE-PROTEIN KINASE LOK-RELATED"/>
    <property type="match status" value="1"/>
</dbReference>
<feature type="region of interest" description="Disordered" evidence="1">
    <location>
        <begin position="592"/>
        <end position="681"/>
    </location>
</feature>
<accession>A0A6A6XYL7</accession>
<feature type="compositionally biased region" description="Polar residues" evidence="1">
    <location>
        <begin position="705"/>
        <end position="715"/>
    </location>
</feature>
<reference evidence="3" key="1">
    <citation type="journal article" date="2020" name="Stud. Mycol.">
        <title>101 Dothideomycetes genomes: a test case for predicting lifestyles and emergence of pathogens.</title>
        <authorList>
            <person name="Haridas S."/>
            <person name="Albert R."/>
            <person name="Binder M."/>
            <person name="Bloem J."/>
            <person name="Labutti K."/>
            <person name="Salamov A."/>
            <person name="Andreopoulos B."/>
            <person name="Baker S."/>
            <person name="Barry K."/>
            <person name="Bills G."/>
            <person name="Bluhm B."/>
            <person name="Cannon C."/>
            <person name="Castanera R."/>
            <person name="Culley D."/>
            <person name="Daum C."/>
            <person name="Ezra D."/>
            <person name="Gonzalez J."/>
            <person name="Henrissat B."/>
            <person name="Kuo A."/>
            <person name="Liang C."/>
            <person name="Lipzen A."/>
            <person name="Lutzoni F."/>
            <person name="Magnuson J."/>
            <person name="Mondo S."/>
            <person name="Nolan M."/>
            <person name="Ohm R."/>
            <person name="Pangilinan J."/>
            <person name="Park H.-J."/>
            <person name="Ramirez L."/>
            <person name="Alfaro M."/>
            <person name="Sun H."/>
            <person name="Tritt A."/>
            <person name="Yoshinaga Y."/>
            <person name="Zwiers L.-H."/>
            <person name="Turgeon B."/>
            <person name="Goodwin S."/>
            <person name="Spatafora J."/>
            <person name="Crous P."/>
            <person name="Grigoriev I."/>
        </authorList>
    </citation>
    <scope>NUCLEOTIDE SEQUENCE</scope>
    <source>
        <strain evidence="3">CBS 109.77</strain>
    </source>
</reference>
<keyword evidence="4" id="KW-1185">Reference proteome</keyword>
<dbReference type="AlphaFoldDB" id="A0A6A6XYL7"/>
<dbReference type="EMBL" id="MU001743">
    <property type="protein sequence ID" value="KAF2800697.1"/>
    <property type="molecule type" value="Genomic_DNA"/>
</dbReference>
<evidence type="ECO:0000259" key="2">
    <source>
        <dbReference type="PROSITE" id="PS50011"/>
    </source>
</evidence>
<dbReference type="PROSITE" id="PS00108">
    <property type="entry name" value="PROTEIN_KINASE_ST"/>
    <property type="match status" value="1"/>
</dbReference>
<dbReference type="PROSITE" id="PS50011">
    <property type="entry name" value="PROTEIN_KINASE_DOM"/>
    <property type="match status" value="1"/>
</dbReference>
<dbReference type="Gene3D" id="1.10.510.10">
    <property type="entry name" value="Transferase(Phosphotransferase) domain 1"/>
    <property type="match status" value="1"/>
</dbReference>
<feature type="compositionally biased region" description="Basic and acidic residues" evidence="1">
    <location>
        <begin position="865"/>
        <end position="875"/>
    </location>
</feature>
<feature type="region of interest" description="Disordered" evidence="1">
    <location>
        <begin position="696"/>
        <end position="736"/>
    </location>
</feature>
<dbReference type="InterPro" id="IPR000719">
    <property type="entry name" value="Prot_kinase_dom"/>
</dbReference>
<dbReference type="SMART" id="SM00220">
    <property type="entry name" value="S_TKc"/>
    <property type="match status" value="1"/>
</dbReference>
<dbReference type="InterPro" id="IPR022124">
    <property type="entry name" value="DUF3659"/>
</dbReference>
<dbReference type="Pfam" id="PF12396">
    <property type="entry name" value="DUF3659"/>
    <property type="match status" value="1"/>
</dbReference>
<feature type="compositionally biased region" description="Basic and acidic residues" evidence="1">
    <location>
        <begin position="602"/>
        <end position="611"/>
    </location>
</feature>
<feature type="region of interest" description="Disordered" evidence="1">
    <location>
        <begin position="489"/>
        <end position="527"/>
    </location>
</feature>